<evidence type="ECO:0000313" key="2">
    <source>
        <dbReference type="Proteomes" id="UP001433088"/>
    </source>
</evidence>
<keyword evidence="2" id="KW-1185">Reference proteome</keyword>
<dbReference type="GO" id="GO:0032259">
    <property type="term" value="P:methylation"/>
    <property type="evidence" value="ECO:0007669"/>
    <property type="project" value="UniProtKB-KW"/>
</dbReference>
<organism evidence="1 2">
    <name type="scientific">Megasphaera intestinihominis</name>
    <dbReference type="NCBI Taxonomy" id="3133159"/>
    <lineage>
        <taxon>Bacteria</taxon>
        <taxon>Bacillati</taxon>
        <taxon>Bacillota</taxon>
        <taxon>Negativicutes</taxon>
        <taxon>Veillonellales</taxon>
        <taxon>Veillonellaceae</taxon>
        <taxon>Megasphaera</taxon>
    </lineage>
</organism>
<reference evidence="1 2" key="1">
    <citation type="submission" date="2024-03" db="EMBL/GenBank/DDBJ databases">
        <title>Human intestinal bacterial collection.</title>
        <authorList>
            <person name="Pauvert C."/>
            <person name="Hitch T.C.A."/>
            <person name="Clavel T."/>
        </authorList>
    </citation>
    <scope>NUCLEOTIDE SEQUENCE [LARGE SCALE GENOMIC DNA]</scope>
    <source>
        <strain evidence="1 2">CLA-AA-H81</strain>
    </source>
</reference>
<name>A0ABV1D0T0_9FIRM</name>
<keyword evidence="1" id="KW-0489">Methyltransferase</keyword>
<keyword evidence="1" id="KW-0966">Cell projection</keyword>
<keyword evidence="1" id="KW-0969">Cilium</keyword>
<keyword evidence="1" id="KW-0808">Transferase</keyword>
<dbReference type="EMBL" id="JBBMEU010000094">
    <property type="protein sequence ID" value="MEQ2423177.1"/>
    <property type="molecule type" value="Genomic_DNA"/>
</dbReference>
<comment type="caution">
    <text evidence="1">The sequence shown here is derived from an EMBL/GenBank/DDBJ whole genome shotgun (WGS) entry which is preliminary data.</text>
</comment>
<sequence length="296" mass="32497">MILPDFYGRFRCKASACQHTCCRGWDIDIDDVTADYYQQLEGPLGGAIRQHIAEGPDGWHFCLTAEGNCPFLRPDGLCQLIRQAGDDILCDICALHPRFFQVVENGSSQAIELGGVGLCCEAACELLLSETGPLTFCDSETGRSIGSLAQLLKWLDYPLPRKGLTYEPATAEKDHERLLAVLDRTEPIDDAWTAQLKALQAQTANSADSTALTGNTGTAGRYQRIYDYIFYRQLETFADVPSDFLATYAGRSTDFIALTAAATGDLPEAVRRWSEQIEYDTDNVALLKKAAAAGEF</sequence>
<protein>
    <submittedName>
        <fullName evidence="1">Flagellin lysine-N-methylase</fullName>
        <ecNumber evidence="1">2.1.1.-</ecNumber>
    </submittedName>
</protein>
<gene>
    <name evidence="1" type="primary">fliB</name>
    <name evidence="1" type="ORF">WMO23_10625</name>
</gene>
<dbReference type="Proteomes" id="UP001433088">
    <property type="component" value="Unassembled WGS sequence"/>
</dbReference>
<accession>A0ABV1D0T0</accession>
<dbReference type="RefSeq" id="WP_292108049.1">
    <property type="nucleotide sequence ID" value="NZ_JBBMEU010000094.1"/>
</dbReference>
<keyword evidence="1" id="KW-0282">Flagellum</keyword>
<dbReference type="EC" id="2.1.1.-" evidence="1"/>
<dbReference type="GO" id="GO:0008168">
    <property type="term" value="F:methyltransferase activity"/>
    <property type="evidence" value="ECO:0007669"/>
    <property type="project" value="UniProtKB-KW"/>
</dbReference>
<evidence type="ECO:0000313" key="1">
    <source>
        <dbReference type="EMBL" id="MEQ2423177.1"/>
    </source>
</evidence>
<proteinExistence type="predicted"/>
<dbReference type="NCBIfam" id="NF038110">
    <property type="entry name" value="Lys_methyl_FliB"/>
    <property type="match status" value="1"/>
</dbReference>